<reference evidence="2 3" key="1">
    <citation type="submission" date="2018-11" db="EMBL/GenBank/DDBJ databases">
        <title>Rhodococcus spongicola sp. nov. and Rhodococcus xishaensis sp. nov. from marine sponges.</title>
        <authorList>
            <person name="Li L."/>
            <person name="Lin H.W."/>
        </authorList>
    </citation>
    <scope>NUCLEOTIDE SEQUENCE [LARGE SCALE GENOMIC DNA]</scope>
    <source>
        <strain evidence="2 3">LHW51113</strain>
    </source>
</reference>
<feature type="transmembrane region" description="Helical" evidence="1">
    <location>
        <begin position="26"/>
        <end position="47"/>
    </location>
</feature>
<sequence length="141" mass="14918">MADDRSVTAPSSTETLPTVAESRTTLALLTLDGFLCAVLTVLFLPAYIGTAPFPVSILVAAGVNLLLVVGARQFTDRVLVAALPLFGWLFGFGICTIGGPGGDVLVFEDWRTLLLFVAAILPAGVYLFRVQVDSIFARAQS</sequence>
<comment type="caution">
    <text evidence="2">The sequence shown here is derived from an EMBL/GenBank/DDBJ whole genome shotgun (WGS) entry which is preliminary data.</text>
</comment>
<dbReference type="EMBL" id="RKLO01000003">
    <property type="protein sequence ID" value="RVW03127.1"/>
    <property type="molecule type" value="Genomic_DNA"/>
</dbReference>
<keyword evidence="1" id="KW-0812">Transmembrane</keyword>
<evidence type="ECO:0000313" key="2">
    <source>
        <dbReference type="EMBL" id="RVW03127.1"/>
    </source>
</evidence>
<proteinExistence type="predicted"/>
<feature type="transmembrane region" description="Helical" evidence="1">
    <location>
        <begin position="78"/>
        <end position="99"/>
    </location>
</feature>
<keyword evidence="1" id="KW-1133">Transmembrane helix</keyword>
<keyword evidence="1" id="KW-0472">Membrane</keyword>
<gene>
    <name evidence="2" type="ORF">EGT50_08700</name>
</gene>
<name>A0A3S3A6E0_9NOCA</name>
<dbReference type="OrthoDB" id="3699727at2"/>
<evidence type="ECO:0000313" key="3">
    <source>
        <dbReference type="Proteomes" id="UP000283479"/>
    </source>
</evidence>
<dbReference type="Proteomes" id="UP000283479">
    <property type="component" value="Unassembled WGS sequence"/>
</dbReference>
<keyword evidence="3" id="KW-1185">Reference proteome</keyword>
<protein>
    <submittedName>
        <fullName evidence="2">Uncharacterized protein</fullName>
    </submittedName>
</protein>
<accession>A0A3S3A6E0</accession>
<feature type="transmembrane region" description="Helical" evidence="1">
    <location>
        <begin position="111"/>
        <end position="128"/>
    </location>
</feature>
<dbReference type="AlphaFoldDB" id="A0A3S3A6E0"/>
<organism evidence="2 3">
    <name type="scientific">Rhodococcus xishaensis</name>
    <dbReference type="NCBI Taxonomy" id="2487364"/>
    <lineage>
        <taxon>Bacteria</taxon>
        <taxon>Bacillati</taxon>
        <taxon>Actinomycetota</taxon>
        <taxon>Actinomycetes</taxon>
        <taxon>Mycobacteriales</taxon>
        <taxon>Nocardiaceae</taxon>
        <taxon>Rhodococcus</taxon>
    </lineage>
</organism>
<feature type="transmembrane region" description="Helical" evidence="1">
    <location>
        <begin position="53"/>
        <end position="71"/>
    </location>
</feature>
<evidence type="ECO:0000256" key="1">
    <source>
        <dbReference type="SAM" id="Phobius"/>
    </source>
</evidence>